<comment type="caution">
    <text evidence="1">The sequence shown here is derived from an EMBL/GenBank/DDBJ whole genome shotgun (WGS) entry which is preliminary data.</text>
</comment>
<keyword evidence="1" id="KW-0238">DNA-binding</keyword>
<evidence type="ECO:0000313" key="1">
    <source>
        <dbReference type="EMBL" id="MCZ0729347.1"/>
    </source>
</evidence>
<name>A0ABT4HI63_MYCIR</name>
<dbReference type="Proteomes" id="UP001084650">
    <property type="component" value="Unassembled WGS sequence"/>
</dbReference>
<dbReference type="RefSeq" id="WP_268786418.1">
    <property type="nucleotide sequence ID" value="NZ_JAPQYE010000006.1"/>
</dbReference>
<protein>
    <submittedName>
        <fullName evidence="1">YbaB/EbfC family DNA-binding protein</fullName>
    </submittedName>
</protein>
<proteinExistence type="predicted"/>
<keyword evidence="2" id="KW-1185">Reference proteome</keyword>
<sequence length="159" mass="16684">MSDIGETPDNVASDLDALDVSSYDMDPDPIDVFDDLGLRPANSDDGTIETLLFTATNPGGTVSVTALMGGQVLRVSLSPTVTSLTESALADEILLLASISRLQALAGQHAIIAALMGRLGRDPAATLSFLERDLGLPSPQSVTEVRAEVFANRYYSDSA</sequence>
<organism evidence="1 2">
    <name type="scientific">Mycolicibacterium iranicum</name>
    <name type="common">Mycobacterium iranicum</name>
    <dbReference type="NCBI Taxonomy" id="912594"/>
    <lineage>
        <taxon>Bacteria</taxon>
        <taxon>Bacillati</taxon>
        <taxon>Actinomycetota</taxon>
        <taxon>Actinomycetes</taxon>
        <taxon>Mycobacteriales</taxon>
        <taxon>Mycobacteriaceae</taxon>
        <taxon>Mycolicibacterium</taxon>
    </lineage>
</organism>
<gene>
    <name evidence="1" type="ORF">OY187_14925</name>
</gene>
<reference evidence="1" key="1">
    <citation type="submission" date="2022-12" db="EMBL/GenBank/DDBJ databases">
        <title>Whole genome sequence of Mycolicibacterium iranicum strain SBH312.</title>
        <authorList>
            <person name="Jani J."/>
            <person name="Arifin Mustapha Z."/>
            <person name="Ahmed K."/>
            <person name="Kai Ling C."/>
        </authorList>
    </citation>
    <scope>NUCLEOTIDE SEQUENCE</scope>
    <source>
        <strain evidence="1">SBH312</strain>
    </source>
</reference>
<accession>A0ABT4HI63</accession>
<evidence type="ECO:0000313" key="2">
    <source>
        <dbReference type="Proteomes" id="UP001084650"/>
    </source>
</evidence>
<dbReference type="GO" id="GO:0003677">
    <property type="term" value="F:DNA binding"/>
    <property type="evidence" value="ECO:0007669"/>
    <property type="project" value="UniProtKB-KW"/>
</dbReference>
<dbReference type="EMBL" id="JAPQYE010000006">
    <property type="protein sequence ID" value="MCZ0729347.1"/>
    <property type="molecule type" value="Genomic_DNA"/>
</dbReference>